<evidence type="ECO:0000256" key="10">
    <source>
        <dbReference type="ARBA" id="ARBA00047944"/>
    </source>
</evidence>
<dbReference type="AlphaFoldDB" id="A0A6J6C4I3"/>
<dbReference type="Gene3D" id="3.40.1280.10">
    <property type="match status" value="1"/>
</dbReference>
<dbReference type="Pfam" id="PF20260">
    <property type="entry name" value="PUA_4"/>
    <property type="match status" value="1"/>
</dbReference>
<proteinExistence type="inferred from homology"/>
<evidence type="ECO:0000259" key="11">
    <source>
        <dbReference type="Pfam" id="PF04452"/>
    </source>
</evidence>
<gene>
    <name evidence="13" type="ORF">UFOPK1458_00522</name>
    <name evidence="14" type="ORF">UFOPK3243_00804</name>
    <name evidence="15" type="ORF">UFOPK4032_00471</name>
</gene>
<evidence type="ECO:0000256" key="5">
    <source>
        <dbReference type="ARBA" id="ARBA00022552"/>
    </source>
</evidence>
<dbReference type="GO" id="GO:0005737">
    <property type="term" value="C:cytoplasm"/>
    <property type="evidence" value="ECO:0007669"/>
    <property type="project" value="UniProtKB-SubCell"/>
</dbReference>
<dbReference type="PIRSF" id="PIRSF015601">
    <property type="entry name" value="MTase_slr0722"/>
    <property type="match status" value="1"/>
</dbReference>
<evidence type="ECO:0000256" key="1">
    <source>
        <dbReference type="ARBA" id="ARBA00004496"/>
    </source>
</evidence>
<comment type="function">
    <text evidence="9">Specifically methylates the N3 position of the uracil ring of uridine 1498 (m3U1498) in 16S rRNA. Acts on the fully assembled 30S ribosomal subunit.</text>
</comment>
<dbReference type="PANTHER" id="PTHR30027:SF3">
    <property type="entry name" value="16S RRNA (URACIL(1498)-N(3))-METHYLTRANSFERASE"/>
    <property type="match status" value="1"/>
</dbReference>
<evidence type="ECO:0000256" key="7">
    <source>
        <dbReference type="ARBA" id="ARBA00022679"/>
    </source>
</evidence>
<dbReference type="InterPro" id="IPR046887">
    <property type="entry name" value="RsmE_PUA-like"/>
</dbReference>
<dbReference type="NCBIfam" id="TIGR00046">
    <property type="entry name" value="RsmE family RNA methyltransferase"/>
    <property type="match status" value="1"/>
</dbReference>
<keyword evidence="6" id="KW-0489">Methyltransferase</keyword>
<name>A0A6J6C4I3_9ZZZZ</name>
<keyword evidence="4" id="KW-0963">Cytoplasm</keyword>
<accession>A0A6J6C4I3</accession>
<dbReference type="SUPFAM" id="SSF75217">
    <property type="entry name" value="alpha/beta knot"/>
    <property type="match status" value="1"/>
</dbReference>
<keyword evidence="8" id="KW-0949">S-adenosyl-L-methionine</keyword>
<evidence type="ECO:0000313" key="14">
    <source>
        <dbReference type="EMBL" id="CAB4843475.1"/>
    </source>
</evidence>
<evidence type="ECO:0000256" key="2">
    <source>
        <dbReference type="ARBA" id="ARBA00005528"/>
    </source>
</evidence>
<sequence>MLTLFFVENLPTSVGSIYHFDNDDALHAIRVLRIASGEFFNLSDGKGNWSHVEAVEVHKKYMTVRVLETGSQEPLSTHFTVIQAIPKGDRIKESIEMCTEGGADRIVMWKAARSIGKSDDKIEKLQVTAREASKQSRRFFIPEVIGVATTHAVIDQIAQADLALVFHESATMKVSQLVAPGCRKVAIIIGPEGGLTDEEIETFAAAGAKVALMGRPVLRSAHAGLAALSAVNTALSVW</sequence>
<keyword evidence="7" id="KW-0808">Transferase</keyword>
<evidence type="ECO:0000256" key="9">
    <source>
        <dbReference type="ARBA" id="ARBA00025699"/>
    </source>
</evidence>
<dbReference type="GO" id="GO:0070475">
    <property type="term" value="P:rRNA base methylation"/>
    <property type="evidence" value="ECO:0007669"/>
    <property type="project" value="TreeGrafter"/>
</dbReference>
<comment type="similarity">
    <text evidence="2">Belongs to the RNA methyltransferase RsmE family.</text>
</comment>
<evidence type="ECO:0000256" key="4">
    <source>
        <dbReference type="ARBA" id="ARBA00022490"/>
    </source>
</evidence>
<dbReference type="SUPFAM" id="SSF88697">
    <property type="entry name" value="PUA domain-like"/>
    <property type="match status" value="1"/>
</dbReference>
<feature type="domain" description="Ribosomal RNA small subunit methyltransferase E methyltransferase" evidence="11">
    <location>
        <begin position="75"/>
        <end position="231"/>
    </location>
</feature>
<evidence type="ECO:0000256" key="6">
    <source>
        <dbReference type="ARBA" id="ARBA00022603"/>
    </source>
</evidence>
<evidence type="ECO:0000313" key="15">
    <source>
        <dbReference type="EMBL" id="CAB4996566.1"/>
    </source>
</evidence>
<dbReference type="EMBL" id="CAEZSQ010000099">
    <property type="protein sequence ID" value="CAB4545198.1"/>
    <property type="molecule type" value="Genomic_DNA"/>
</dbReference>
<dbReference type="InterPro" id="IPR029028">
    <property type="entry name" value="Alpha/beta_knot_MTases"/>
</dbReference>
<protein>
    <recommendedName>
        <fullName evidence="3">16S rRNA (uracil(1498)-N(3))-methyltransferase</fullName>
        <ecNumber evidence="3">2.1.1.193</ecNumber>
    </recommendedName>
</protein>
<organism evidence="13">
    <name type="scientific">freshwater metagenome</name>
    <dbReference type="NCBI Taxonomy" id="449393"/>
    <lineage>
        <taxon>unclassified sequences</taxon>
        <taxon>metagenomes</taxon>
        <taxon>ecological metagenomes</taxon>
    </lineage>
</organism>
<evidence type="ECO:0000259" key="12">
    <source>
        <dbReference type="Pfam" id="PF20260"/>
    </source>
</evidence>
<dbReference type="EMBL" id="CAFAZZ010000077">
    <property type="protein sequence ID" value="CAB4843475.1"/>
    <property type="molecule type" value="Genomic_DNA"/>
</dbReference>
<dbReference type="CDD" id="cd18084">
    <property type="entry name" value="RsmE-like"/>
    <property type="match status" value="1"/>
</dbReference>
<dbReference type="NCBIfam" id="NF008693">
    <property type="entry name" value="PRK11713.2-3"/>
    <property type="match status" value="1"/>
</dbReference>
<comment type="catalytic activity">
    <reaction evidence="10">
        <text>uridine(1498) in 16S rRNA + S-adenosyl-L-methionine = N(3)-methyluridine(1498) in 16S rRNA + S-adenosyl-L-homocysteine + H(+)</text>
        <dbReference type="Rhea" id="RHEA:42920"/>
        <dbReference type="Rhea" id="RHEA-COMP:10283"/>
        <dbReference type="Rhea" id="RHEA-COMP:10284"/>
        <dbReference type="ChEBI" id="CHEBI:15378"/>
        <dbReference type="ChEBI" id="CHEBI:57856"/>
        <dbReference type="ChEBI" id="CHEBI:59789"/>
        <dbReference type="ChEBI" id="CHEBI:65315"/>
        <dbReference type="ChEBI" id="CHEBI:74502"/>
        <dbReference type="EC" id="2.1.1.193"/>
    </reaction>
</comment>
<dbReference type="InterPro" id="IPR029026">
    <property type="entry name" value="tRNA_m1G_MTases_N"/>
</dbReference>
<comment type="subcellular location">
    <subcellularLocation>
        <location evidence="1">Cytoplasm</location>
    </subcellularLocation>
</comment>
<dbReference type="InterPro" id="IPR006700">
    <property type="entry name" value="RsmE"/>
</dbReference>
<reference evidence="13" key="1">
    <citation type="submission" date="2020-05" db="EMBL/GenBank/DDBJ databases">
        <authorList>
            <person name="Chiriac C."/>
            <person name="Salcher M."/>
            <person name="Ghai R."/>
            <person name="Kavagutti S V."/>
        </authorList>
    </citation>
    <scope>NUCLEOTIDE SEQUENCE</scope>
</reference>
<evidence type="ECO:0000256" key="3">
    <source>
        <dbReference type="ARBA" id="ARBA00012328"/>
    </source>
</evidence>
<dbReference type="InterPro" id="IPR046886">
    <property type="entry name" value="RsmE_MTase_dom"/>
</dbReference>
<dbReference type="InterPro" id="IPR015947">
    <property type="entry name" value="PUA-like_sf"/>
</dbReference>
<dbReference type="PANTHER" id="PTHR30027">
    <property type="entry name" value="RIBOSOMAL RNA SMALL SUBUNIT METHYLTRANSFERASE E"/>
    <property type="match status" value="1"/>
</dbReference>
<dbReference type="Pfam" id="PF04452">
    <property type="entry name" value="Methyltrans_RNA"/>
    <property type="match status" value="1"/>
</dbReference>
<feature type="domain" description="Ribosomal RNA small subunit methyltransferase E PUA-like" evidence="12">
    <location>
        <begin position="20"/>
        <end position="66"/>
    </location>
</feature>
<evidence type="ECO:0000313" key="13">
    <source>
        <dbReference type="EMBL" id="CAB4545198.1"/>
    </source>
</evidence>
<dbReference type="EMBL" id="CAFBOW010000076">
    <property type="protein sequence ID" value="CAB4996566.1"/>
    <property type="molecule type" value="Genomic_DNA"/>
</dbReference>
<dbReference type="EC" id="2.1.1.193" evidence="3"/>
<keyword evidence="5" id="KW-0698">rRNA processing</keyword>
<dbReference type="GO" id="GO:0070042">
    <property type="term" value="F:rRNA (uridine-N3-)-methyltransferase activity"/>
    <property type="evidence" value="ECO:0007669"/>
    <property type="project" value="TreeGrafter"/>
</dbReference>
<evidence type="ECO:0000256" key="8">
    <source>
        <dbReference type="ARBA" id="ARBA00022691"/>
    </source>
</evidence>